<dbReference type="InterPro" id="IPR041569">
    <property type="entry name" value="AAA_lid_3"/>
</dbReference>
<dbReference type="InterPro" id="IPR027417">
    <property type="entry name" value="P-loop_NTPase"/>
</dbReference>
<dbReference type="Pfam" id="PF17862">
    <property type="entry name" value="AAA_lid_3"/>
    <property type="match status" value="1"/>
</dbReference>
<feature type="compositionally biased region" description="Low complexity" evidence="6">
    <location>
        <begin position="220"/>
        <end position="230"/>
    </location>
</feature>
<feature type="domain" description="AAA+ ATPase" evidence="7">
    <location>
        <begin position="573"/>
        <end position="710"/>
    </location>
</feature>
<dbReference type="InterPro" id="IPR051701">
    <property type="entry name" value="Mito_OM_Translocase_MSP1"/>
</dbReference>
<gene>
    <name evidence="8" type="ORF">HU200_014871</name>
</gene>
<sequence length="849" mass="93851">MEAKSVVMSALGIGIGVGVGLGLASAPWAGGGASGSAARAGVTVERVEQELRRLMVDGAAADSKVTFDEFPYYLSEQTRVVLTSAAYVHLKQADISKYTRNLAPASRAILLSGPAELYQQMLAKALAHYFQARLLLLDPTDFLIKIHSKYGTGGSTEQPFKRSISETTLERVSGLLGSLSILPQKEQPKGTIRRQSSMTDVKLRSSESMSNLPKLRRNASTSSDMSSLASQGPSTNTAPLRRASSWTFDEKILVQALYKVLHSVSKKYPIVLYIRDVEKFLHKSPKMYLLFEKLLNKLEGPVLVLGSRIVEMDIDEELDDRLTVLFPYNIEIKPPENENHLVSWNSQLEEDMKMIQFQDNRNHILEVLGENDLECDDLGSICLSDTIGLSRYIEEIVVSAVSYHLMNNKEPEYRNGKLVLSAKSLSHALEIFQETKMSDKDSMKLEATGDALKAAEKGTTTAAAKSETKPASLLPPVRPAAAAAPAAAAPAPAVASKAEPTKKDNPPPAAKAPDVPPDNEFEKRIRPEVIPANEIGVSFEDIGALDDIKESLHELVMLPLRRPDLFKGGLLKPCRGILLFGPPGTGKTMLAKAIANEAQASFINVSMSTITSKWFGEDEKNVRALFTLAAKVSPTIIFVDEVDSMLGQRNRAGEHEAMRKIKNEFMTHWDGLLSRPDQRILVLAATNRPFDLDEAIIRRFERRIMVGLPSTESRELIMRRLLSKEKVDEGLDFKELATMTEGYSGSDLKNLCTTAAYRPVRELIQKERKKELEKLKREKGGTPSDVTKKNEKEEPIILRPLNMADLKEAKNQVAASFAAEGAIMGELRQWNELYGEGGSRKKQQLTYFL</sequence>
<dbReference type="InterPro" id="IPR003960">
    <property type="entry name" value="ATPase_AAA_CS"/>
</dbReference>
<evidence type="ECO:0000256" key="4">
    <source>
        <dbReference type="ARBA" id="ARBA00022840"/>
    </source>
</evidence>
<evidence type="ECO:0000313" key="9">
    <source>
        <dbReference type="Proteomes" id="UP000636709"/>
    </source>
</evidence>
<evidence type="ECO:0000313" key="8">
    <source>
        <dbReference type="EMBL" id="KAF8733566.1"/>
    </source>
</evidence>
<comment type="subcellular location">
    <subcellularLocation>
        <location evidence="1">Mitochondrion outer membrane</location>
        <topology evidence="1">Single-pass membrane protein</topology>
    </subcellularLocation>
</comment>
<protein>
    <recommendedName>
        <fullName evidence="7">AAA+ ATPase domain-containing protein</fullName>
    </recommendedName>
</protein>
<dbReference type="AlphaFoldDB" id="A0A835FB72"/>
<dbReference type="SUPFAM" id="SSF52540">
    <property type="entry name" value="P-loop containing nucleoside triphosphate hydrolases"/>
    <property type="match status" value="1"/>
</dbReference>
<accession>A0A835FB72</accession>
<dbReference type="InterPro" id="IPR003959">
    <property type="entry name" value="ATPase_AAA_core"/>
</dbReference>
<dbReference type="Pfam" id="PF00004">
    <property type="entry name" value="AAA"/>
    <property type="match status" value="1"/>
</dbReference>
<dbReference type="PANTHER" id="PTHR45644">
    <property type="entry name" value="AAA ATPASE, PUTATIVE (AFU_ORTHOLOGUE AFUA_2G12920)-RELATED-RELATED"/>
    <property type="match status" value="1"/>
</dbReference>
<keyword evidence="4" id="KW-0067">ATP-binding</keyword>
<feature type="region of interest" description="Disordered" evidence="6">
    <location>
        <begin position="186"/>
        <end position="240"/>
    </location>
</feature>
<keyword evidence="9" id="KW-1185">Reference proteome</keyword>
<dbReference type="EMBL" id="JACEFO010001600">
    <property type="protein sequence ID" value="KAF8733566.1"/>
    <property type="molecule type" value="Genomic_DNA"/>
</dbReference>
<feature type="region of interest" description="Disordered" evidence="6">
    <location>
        <begin position="456"/>
        <end position="475"/>
    </location>
</feature>
<feature type="compositionally biased region" description="Low complexity" evidence="6">
    <location>
        <begin position="457"/>
        <end position="475"/>
    </location>
</feature>
<dbReference type="Pfam" id="PF24933">
    <property type="entry name" value="DUF7751"/>
    <property type="match status" value="1"/>
</dbReference>
<dbReference type="PROSITE" id="PS00674">
    <property type="entry name" value="AAA"/>
    <property type="match status" value="1"/>
</dbReference>
<dbReference type="InterPro" id="IPR003593">
    <property type="entry name" value="AAA+_ATPase"/>
</dbReference>
<dbReference type="OrthoDB" id="1883434at2759"/>
<dbReference type="FunFam" id="3.40.50.300:FF:000416">
    <property type="entry name" value="p-loop nucleoside triphosphate hydrolase superfamily protein"/>
    <property type="match status" value="1"/>
</dbReference>
<dbReference type="SMART" id="SM00382">
    <property type="entry name" value="AAA"/>
    <property type="match status" value="1"/>
</dbReference>
<feature type="compositionally biased region" description="Pro residues" evidence="6">
    <location>
        <begin position="506"/>
        <end position="516"/>
    </location>
</feature>
<evidence type="ECO:0000256" key="3">
    <source>
        <dbReference type="ARBA" id="ARBA00022787"/>
    </source>
</evidence>
<reference evidence="8" key="1">
    <citation type="submission" date="2020-07" db="EMBL/GenBank/DDBJ databases">
        <title>Genome sequence and genetic diversity analysis of an under-domesticated orphan crop, white fonio (Digitaria exilis).</title>
        <authorList>
            <person name="Bennetzen J.L."/>
            <person name="Chen S."/>
            <person name="Ma X."/>
            <person name="Wang X."/>
            <person name="Yssel A.E.J."/>
            <person name="Chaluvadi S.R."/>
            <person name="Johnson M."/>
            <person name="Gangashetty P."/>
            <person name="Hamidou F."/>
            <person name="Sanogo M.D."/>
            <person name="Zwaenepoel A."/>
            <person name="Wallace J."/>
            <person name="Van De Peer Y."/>
            <person name="Van Deynze A."/>
        </authorList>
    </citation>
    <scope>NUCLEOTIDE SEQUENCE</scope>
    <source>
        <tissue evidence="8">Leaves</tissue>
    </source>
</reference>
<evidence type="ECO:0000256" key="5">
    <source>
        <dbReference type="ARBA" id="ARBA00023128"/>
    </source>
</evidence>
<keyword evidence="2" id="KW-0547">Nucleotide-binding</keyword>
<evidence type="ECO:0000256" key="1">
    <source>
        <dbReference type="ARBA" id="ARBA00004572"/>
    </source>
</evidence>
<evidence type="ECO:0000256" key="2">
    <source>
        <dbReference type="ARBA" id="ARBA00022741"/>
    </source>
</evidence>
<dbReference type="GO" id="GO:0005524">
    <property type="term" value="F:ATP binding"/>
    <property type="evidence" value="ECO:0007669"/>
    <property type="project" value="UniProtKB-KW"/>
</dbReference>
<evidence type="ECO:0000256" key="6">
    <source>
        <dbReference type="SAM" id="MobiDB-lite"/>
    </source>
</evidence>
<keyword evidence="3" id="KW-1000">Mitochondrion outer membrane</keyword>
<feature type="region of interest" description="Disordered" evidence="6">
    <location>
        <begin position="491"/>
        <end position="521"/>
    </location>
</feature>
<organism evidence="8 9">
    <name type="scientific">Digitaria exilis</name>
    <dbReference type="NCBI Taxonomy" id="1010633"/>
    <lineage>
        <taxon>Eukaryota</taxon>
        <taxon>Viridiplantae</taxon>
        <taxon>Streptophyta</taxon>
        <taxon>Embryophyta</taxon>
        <taxon>Tracheophyta</taxon>
        <taxon>Spermatophyta</taxon>
        <taxon>Magnoliopsida</taxon>
        <taxon>Liliopsida</taxon>
        <taxon>Poales</taxon>
        <taxon>Poaceae</taxon>
        <taxon>PACMAD clade</taxon>
        <taxon>Panicoideae</taxon>
        <taxon>Panicodae</taxon>
        <taxon>Paniceae</taxon>
        <taxon>Anthephorinae</taxon>
        <taxon>Digitaria</taxon>
    </lineage>
</organism>
<evidence type="ECO:0000259" key="7">
    <source>
        <dbReference type="SMART" id="SM00382"/>
    </source>
</evidence>
<dbReference type="Gene3D" id="3.40.50.300">
    <property type="entry name" value="P-loop containing nucleotide triphosphate hydrolases"/>
    <property type="match status" value="1"/>
</dbReference>
<name>A0A835FB72_9POAL</name>
<dbReference type="Proteomes" id="UP000636709">
    <property type="component" value="Unassembled WGS sequence"/>
</dbReference>
<dbReference type="GO" id="GO:0016887">
    <property type="term" value="F:ATP hydrolysis activity"/>
    <property type="evidence" value="ECO:0007669"/>
    <property type="project" value="InterPro"/>
</dbReference>
<dbReference type="InterPro" id="IPR056653">
    <property type="entry name" value="DUF7751"/>
</dbReference>
<keyword evidence="3" id="KW-0472">Membrane</keyword>
<comment type="caution">
    <text evidence="8">The sequence shown here is derived from an EMBL/GenBank/DDBJ whole genome shotgun (WGS) entry which is preliminary data.</text>
</comment>
<dbReference type="Gene3D" id="1.10.8.60">
    <property type="match status" value="1"/>
</dbReference>
<dbReference type="PANTHER" id="PTHR45644:SF85">
    <property type="entry name" value="P-LOOP CONTAINING NUCLEOSIDE TRIPHOSPHATE HYDROLASES SUPERFAMILY PROTEIN"/>
    <property type="match status" value="1"/>
</dbReference>
<proteinExistence type="predicted"/>
<dbReference type="GO" id="GO:0005741">
    <property type="term" value="C:mitochondrial outer membrane"/>
    <property type="evidence" value="ECO:0007669"/>
    <property type="project" value="UniProtKB-SubCell"/>
</dbReference>
<keyword evidence="5" id="KW-0496">Mitochondrion</keyword>